<dbReference type="SUPFAM" id="SSF49785">
    <property type="entry name" value="Galactose-binding domain-like"/>
    <property type="match status" value="1"/>
</dbReference>
<dbReference type="InterPro" id="IPR037047">
    <property type="entry name" value="PITH_dom_sf"/>
</dbReference>
<protein>
    <submittedName>
        <fullName evidence="5">Thioredoxin-like protein</fullName>
    </submittedName>
</protein>
<gene>
    <name evidence="5" type="ORF">CCMA1212_009790</name>
</gene>
<keyword evidence="6" id="KW-1185">Reference proteome</keyword>
<evidence type="ECO:0000313" key="6">
    <source>
        <dbReference type="Proteomes" id="UP001642720"/>
    </source>
</evidence>
<name>A0ABY2GRN6_9HYPO</name>
<dbReference type="InterPro" id="IPR010400">
    <property type="entry name" value="PITH_dom"/>
</dbReference>
<dbReference type="CDD" id="cd02947">
    <property type="entry name" value="TRX_family"/>
    <property type="match status" value="1"/>
</dbReference>
<dbReference type="Gene3D" id="2.60.120.470">
    <property type="entry name" value="PITH domain"/>
    <property type="match status" value="1"/>
</dbReference>
<evidence type="ECO:0000259" key="3">
    <source>
        <dbReference type="PROSITE" id="PS51352"/>
    </source>
</evidence>
<dbReference type="EMBL" id="PPTA01000019">
    <property type="protein sequence ID" value="TFA98440.1"/>
    <property type="molecule type" value="Genomic_DNA"/>
</dbReference>
<keyword evidence="2" id="KW-1015">Disulfide bond</keyword>
<dbReference type="PROSITE" id="PS51532">
    <property type="entry name" value="PITH"/>
    <property type="match status" value="1"/>
</dbReference>
<dbReference type="InterPro" id="IPR008979">
    <property type="entry name" value="Galactose-bd-like_sf"/>
</dbReference>
<dbReference type="PANTHER" id="PTHR46115">
    <property type="entry name" value="THIOREDOXIN-LIKE PROTEIN 1"/>
    <property type="match status" value="1"/>
</dbReference>
<reference evidence="5 6" key="1">
    <citation type="submission" date="2018-01" db="EMBL/GenBank/DDBJ databases">
        <title>Genome characterization of the sugarcane-associated fungus Trichoderma ghanense CCMA-1212 and their application in lignocelulose bioconversion.</title>
        <authorList>
            <person name="Steindorff A.S."/>
            <person name="Mendes T.D."/>
            <person name="Vilela E.S.D."/>
            <person name="Rodrigues D.S."/>
            <person name="Formighieri E.F."/>
            <person name="Melo I.S."/>
            <person name="Favaro L.C.L."/>
        </authorList>
    </citation>
    <scope>NUCLEOTIDE SEQUENCE [LARGE SCALE GENOMIC DNA]</scope>
    <source>
        <strain evidence="5 6">CCMA-1212</strain>
    </source>
</reference>
<evidence type="ECO:0000313" key="5">
    <source>
        <dbReference type="EMBL" id="TFA98440.1"/>
    </source>
</evidence>
<evidence type="ECO:0000259" key="4">
    <source>
        <dbReference type="PROSITE" id="PS51532"/>
    </source>
</evidence>
<evidence type="ECO:0000256" key="2">
    <source>
        <dbReference type="ARBA" id="ARBA00023157"/>
    </source>
</evidence>
<organism evidence="5 6">
    <name type="scientific">Trichoderma ghanense</name>
    <dbReference type="NCBI Taxonomy" id="65468"/>
    <lineage>
        <taxon>Eukaryota</taxon>
        <taxon>Fungi</taxon>
        <taxon>Dikarya</taxon>
        <taxon>Ascomycota</taxon>
        <taxon>Pezizomycotina</taxon>
        <taxon>Sordariomycetes</taxon>
        <taxon>Hypocreomycetidae</taxon>
        <taxon>Hypocreales</taxon>
        <taxon>Hypocreaceae</taxon>
        <taxon>Trichoderma</taxon>
    </lineage>
</organism>
<proteinExistence type="inferred from homology"/>
<dbReference type="GeneID" id="300581310"/>
<dbReference type="InterPro" id="IPR036249">
    <property type="entry name" value="Thioredoxin-like_sf"/>
</dbReference>
<dbReference type="Gene3D" id="3.40.30.10">
    <property type="entry name" value="Glutaredoxin"/>
    <property type="match status" value="1"/>
</dbReference>
<dbReference type="InterPro" id="IPR013766">
    <property type="entry name" value="Thioredoxin_domain"/>
</dbReference>
<dbReference type="RefSeq" id="XP_073554642.1">
    <property type="nucleotide sequence ID" value="XM_073706860.1"/>
</dbReference>
<dbReference type="PRINTS" id="PR00421">
    <property type="entry name" value="THIOREDOXIN"/>
</dbReference>
<sequence>METRAKMADSLVHVTSKQQFDDLLSSSRIVVADFYADWCAPCKQIAPLYSSLAEQISRPGLLTFVKIDNDKNQDLAQEYGVSVLPTFLLFRNGKVIQKVQGANPTELKTVIEKLASELESLAEGSGSGSGPAWKGAEIPRGYSDVTSEIEIRGCELLNADDDAGPVRVLFESSKPSALNQGAAPAAKDWVQSGADDQLLLFIPFQSTIKLHTLQITSFPPEGNTDVSRPGVIRLFINRTSNMDFGEAEDAEPTQEITLGPEDWNSEGTASIGLRFVKFQKTTTLTIFVQRGDGEADAVRIDRIKLIGEAGTKRDMGKLQKMEDDE</sequence>
<dbReference type="SUPFAM" id="SSF52833">
    <property type="entry name" value="Thioredoxin-like"/>
    <property type="match status" value="1"/>
</dbReference>
<dbReference type="InterPro" id="IPR017937">
    <property type="entry name" value="Thioredoxin_CS"/>
</dbReference>
<dbReference type="PROSITE" id="PS00194">
    <property type="entry name" value="THIOREDOXIN_1"/>
    <property type="match status" value="1"/>
</dbReference>
<comment type="similarity">
    <text evidence="1">Belongs to the thioredoxin family.</text>
</comment>
<feature type="domain" description="Thioredoxin" evidence="3">
    <location>
        <begin position="1"/>
        <end position="116"/>
    </location>
</feature>
<feature type="domain" description="PITH" evidence="4">
    <location>
        <begin position="134"/>
        <end position="325"/>
    </location>
</feature>
<accession>A0ABY2GRN6</accession>
<dbReference type="Pfam" id="PF06201">
    <property type="entry name" value="PITH"/>
    <property type="match status" value="1"/>
</dbReference>
<dbReference type="Proteomes" id="UP001642720">
    <property type="component" value="Unassembled WGS sequence"/>
</dbReference>
<dbReference type="Pfam" id="PF00085">
    <property type="entry name" value="Thioredoxin"/>
    <property type="match status" value="1"/>
</dbReference>
<dbReference type="PROSITE" id="PS51352">
    <property type="entry name" value="THIOREDOXIN_2"/>
    <property type="match status" value="1"/>
</dbReference>
<comment type="caution">
    <text evidence="5">The sequence shown here is derived from an EMBL/GenBank/DDBJ whole genome shotgun (WGS) entry which is preliminary data.</text>
</comment>
<evidence type="ECO:0000256" key="1">
    <source>
        <dbReference type="ARBA" id="ARBA00008987"/>
    </source>
</evidence>